<dbReference type="InterPro" id="IPR020069">
    <property type="entry name" value="Ribosomal_bL9_C"/>
</dbReference>
<dbReference type="SUPFAM" id="SSF55658">
    <property type="entry name" value="L9 N-domain-like"/>
    <property type="match status" value="1"/>
</dbReference>
<dbReference type="Pfam" id="PF03948">
    <property type="entry name" value="Ribosomal_L9_C"/>
    <property type="match status" value="1"/>
</dbReference>
<keyword evidence="5 7" id="KW-0687">Ribonucleoprotein</keyword>
<dbReference type="InterPro" id="IPR036791">
    <property type="entry name" value="Ribosomal_bL9_C_sf"/>
</dbReference>
<comment type="caution">
    <text evidence="9">The sequence shown here is derived from an EMBL/GenBank/DDBJ whole genome shotgun (WGS) entry which is preliminary data.</text>
</comment>
<organism evidence="9 10">
    <name type="scientific">Bifidobacterium margollesii</name>
    <dbReference type="NCBI Taxonomy" id="2020964"/>
    <lineage>
        <taxon>Bacteria</taxon>
        <taxon>Bacillati</taxon>
        <taxon>Actinomycetota</taxon>
        <taxon>Actinomycetes</taxon>
        <taxon>Bifidobacteriales</taxon>
        <taxon>Bifidobacteriaceae</taxon>
        <taxon>Bifidobacterium</taxon>
    </lineage>
</organism>
<keyword evidence="2 7" id="KW-0699">rRNA-binding</keyword>
<keyword evidence="4 7" id="KW-0689">Ribosomal protein</keyword>
<dbReference type="PANTHER" id="PTHR21368">
    <property type="entry name" value="50S RIBOSOMAL PROTEIN L9"/>
    <property type="match status" value="1"/>
</dbReference>
<dbReference type="SUPFAM" id="SSF55653">
    <property type="entry name" value="Ribosomal protein L9 C-domain"/>
    <property type="match status" value="1"/>
</dbReference>
<protein>
    <recommendedName>
        <fullName evidence="6 7">Large ribosomal subunit protein bL9</fullName>
    </recommendedName>
</protein>
<evidence type="ECO:0000256" key="1">
    <source>
        <dbReference type="ARBA" id="ARBA00010605"/>
    </source>
</evidence>
<evidence type="ECO:0000313" key="9">
    <source>
        <dbReference type="EMBL" id="PLS31917.1"/>
    </source>
</evidence>
<evidence type="ECO:0000256" key="2">
    <source>
        <dbReference type="ARBA" id="ARBA00022730"/>
    </source>
</evidence>
<evidence type="ECO:0000313" key="10">
    <source>
        <dbReference type="Proteomes" id="UP000235050"/>
    </source>
</evidence>
<dbReference type="InterPro" id="IPR020070">
    <property type="entry name" value="Ribosomal_bL9_N"/>
</dbReference>
<dbReference type="GO" id="GO:1990904">
    <property type="term" value="C:ribonucleoprotein complex"/>
    <property type="evidence" value="ECO:0007669"/>
    <property type="project" value="UniProtKB-KW"/>
</dbReference>
<sequence>MAKETKVILTTAVANLGQSGDVVDVKPGYARNYLIPQGLAFAWNKGAAKQIEQMQRRRRALALASREDAVAAKNAIEGSTVELSAKVSESGKLFGGISADAVAKALTAAGNAVEAKSISMNVIKTTGDFPATVQLHPEISANFTVKVVAAE</sequence>
<evidence type="ECO:0000256" key="3">
    <source>
        <dbReference type="ARBA" id="ARBA00022884"/>
    </source>
</evidence>
<dbReference type="Gene3D" id="3.10.430.100">
    <property type="entry name" value="Ribosomal protein L9, C-terminal domain"/>
    <property type="match status" value="1"/>
</dbReference>
<dbReference type="OrthoDB" id="9788336at2"/>
<reference evidence="9 10" key="1">
    <citation type="submission" date="2017-07" db="EMBL/GenBank/DDBJ databases">
        <title>Bifidobacterium novel species.</title>
        <authorList>
            <person name="Lugli G.A."/>
            <person name="Milani C."/>
            <person name="Duranti S."/>
            <person name="Mangifesta M."/>
        </authorList>
    </citation>
    <scope>NUCLEOTIDE SEQUENCE [LARGE SCALE GENOMIC DNA]</scope>
    <source>
        <strain evidence="10">Uis1B</strain>
    </source>
</reference>
<dbReference type="Proteomes" id="UP000235050">
    <property type="component" value="Unassembled WGS sequence"/>
</dbReference>
<proteinExistence type="inferred from homology"/>
<dbReference type="EMBL" id="NMWU01000003">
    <property type="protein sequence ID" value="PLS31917.1"/>
    <property type="molecule type" value="Genomic_DNA"/>
</dbReference>
<dbReference type="NCBIfam" id="TIGR00158">
    <property type="entry name" value="L9"/>
    <property type="match status" value="1"/>
</dbReference>
<evidence type="ECO:0000259" key="8">
    <source>
        <dbReference type="PROSITE" id="PS00651"/>
    </source>
</evidence>
<dbReference type="Gene3D" id="3.40.5.10">
    <property type="entry name" value="Ribosomal protein L9, N-terminal domain"/>
    <property type="match status" value="1"/>
</dbReference>
<dbReference type="Pfam" id="PF01281">
    <property type="entry name" value="Ribosomal_L9_N"/>
    <property type="match status" value="1"/>
</dbReference>
<name>A0A2N5JCH2_9BIFI</name>
<dbReference type="PROSITE" id="PS00651">
    <property type="entry name" value="RIBOSOMAL_L9"/>
    <property type="match status" value="1"/>
</dbReference>
<accession>A0A2N5JCH2</accession>
<dbReference type="InterPro" id="IPR009027">
    <property type="entry name" value="Ribosomal_bL9/RNase_H1_N"/>
</dbReference>
<gene>
    <name evidence="7" type="primary">rplI</name>
    <name evidence="9" type="ORF">Uis1B_0219</name>
</gene>
<dbReference type="RefSeq" id="WP_101614731.1">
    <property type="nucleotide sequence ID" value="NZ_NMWU01000003.1"/>
</dbReference>
<dbReference type="GO" id="GO:0006412">
    <property type="term" value="P:translation"/>
    <property type="evidence" value="ECO:0007669"/>
    <property type="project" value="UniProtKB-UniRule"/>
</dbReference>
<dbReference type="InterPro" id="IPR020594">
    <property type="entry name" value="Ribosomal_bL9_bac/chp"/>
</dbReference>
<dbReference type="InterPro" id="IPR000244">
    <property type="entry name" value="Ribosomal_bL9"/>
</dbReference>
<evidence type="ECO:0000256" key="4">
    <source>
        <dbReference type="ARBA" id="ARBA00022980"/>
    </source>
</evidence>
<dbReference type="AlphaFoldDB" id="A0A2N5JCH2"/>
<evidence type="ECO:0000256" key="6">
    <source>
        <dbReference type="ARBA" id="ARBA00035292"/>
    </source>
</evidence>
<dbReference type="GO" id="GO:0003735">
    <property type="term" value="F:structural constituent of ribosome"/>
    <property type="evidence" value="ECO:0007669"/>
    <property type="project" value="InterPro"/>
</dbReference>
<dbReference type="GO" id="GO:0019843">
    <property type="term" value="F:rRNA binding"/>
    <property type="evidence" value="ECO:0007669"/>
    <property type="project" value="UniProtKB-UniRule"/>
</dbReference>
<keyword evidence="3 7" id="KW-0694">RNA-binding</keyword>
<evidence type="ECO:0000256" key="5">
    <source>
        <dbReference type="ARBA" id="ARBA00023274"/>
    </source>
</evidence>
<comment type="similarity">
    <text evidence="1 7">Belongs to the bacterial ribosomal protein bL9 family.</text>
</comment>
<dbReference type="FunFam" id="3.40.5.10:FF:000003">
    <property type="entry name" value="50S ribosomal protein L9"/>
    <property type="match status" value="1"/>
</dbReference>
<evidence type="ECO:0000256" key="7">
    <source>
        <dbReference type="HAMAP-Rule" id="MF_00503"/>
    </source>
</evidence>
<dbReference type="InterPro" id="IPR036935">
    <property type="entry name" value="Ribosomal_bL9_N_sf"/>
</dbReference>
<dbReference type="GO" id="GO:0005840">
    <property type="term" value="C:ribosome"/>
    <property type="evidence" value="ECO:0007669"/>
    <property type="project" value="UniProtKB-KW"/>
</dbReference>
<feature type="domain" description="Ribosomal protein L9" evidence="8">
    <location>
        <begin position="17"/>
        <end position="44"/>
    </location>
</feature>
<comment type="function">
    <text evidence="7">Binds to the 23S rRNA.</text>
</comment>
<dbReference type="HAMAP" id="MF_00503">
    <property type="entry name" value="Ribosomal_bL9"/>
    <property type="match status" value="1"/>
</dbReference>
<keyword evidence="10" id="KW-1185">Reference proteome</keyword>